<evidence type="ECO:0000313" key="2">
    <source>
        <dbReference type="Proteomes" id="UP000318437"/>
    </source>
</evidence>
<dbReference type="Proteomes" id="UP000318437">
    <property type="component" value="Unassembled WGS sequence"/>
</dbReference>
<comment type="caution">
    <text evidence="1">The sequence shown here is derived from an EMBL/GenBank/DDBJ whole genome shotgun (WGS) entry which is preliminary data.</text>
</comment>
<dbReference type="RefSeq" id="WP_146453099.1">
    <property type="nucleotide sequence ID" value="NZ_SJPS01000014.1"/>
</dbReference>
<name>A0A5C6C812_9BACT</name>
<organism evidence="1 2">
    <name type="scientific">Bythopirellula polymerisocia</name>
    <dbReference type="NCBI Taxonomy" id="2528003"/>
    <lineage>
        <taxon>Bacteria</taxon>
        <taxon>Pseudomonadati</taxon>
        <taxon>Planctomycetota</taxon>
        <taxon>Planctomycetia</taxon>
        <taxon>Pirellulales</taxon>
        <taxon>Lacipirellulaceae</taxon>
        <taxon>Bythopirellula</taxon>
    </lineage>
</organism>
<reference evidence="1 2" key="1">
    <citation type="submission" date="2019-02" db="EMBL/GenBank/DDBJ databases">
        <title>Deep-cultivation of Planctomycetes and their phenomic and genomic characterization uncovers novel biology.</title>
        <authorList>
            <person name="Wiegand S."/>
            <person name="Jogler M."/>
            <person name="Boedeker C."/>
            <person name="Pinto D."/>
            <person name="Vollmers J."/>
            <person name="Rivas-Marin E."/>
            <person name="Kohn T."/>
            <person name="Peeters S.H."/>
            <person name="Heuer A."/>
            <person name="Rast P."/>
            <person name="Oberbeckmann S."/>
            <person name="Bunk B."/>
            <person name="Jeske O."/>
            <person name="Meyerdierks A."/>
            <person name="Storesund J.E."/>
            <person name="Kallscheuer N."/>
            <person name="Luecker S."/>
            <person name="Lage O.M."/>
            <person name="Pohl T."/>
            <person name="Merkel B.J."/>
            <person name="Hornburger P."/>
            <person name="Mueller R.-W."/>
            <person name="Bruemmer F."/>
            <person name="Labrenz M."/>
            <person name="Spormann A.M."/>
            <person name="Op Den Camp H."/>
            <person name="Overmann J."/>
            <person name="Amann R."/>
            <person name="Jetten M.S.M."/>
            <person name="Mascher T."/>
            <person name="Medema M.H."/>
            <person name="Devos D.P."/>
            <person name="Kaster A.-K."/>
            <person name="Ovreas L."/>
            <person name="Rohde M."/>
            <person name="Galperin M.Y."/>
            <person name="Jogler C."/>
        </authorList>
    </citation>
    <scope>NUCLEOTIDE SEQUENCE [LARGE SCALE GENOMIC DNA]</scope>
    <source>
        <strain evidence="1 2">Pla144</strain>
    </source>
</reference>
<gene>
    <name evidence="1" type="ORF">Pla144_48870</name>
</gene>
<dbReference type="OrthoDB" id="9806951at2"/>
<dbReference type="Gene3D" id="3.40.50.300">
    <property type="entry name" value="P-loop containing nucleotide triphosphate hydrolases"/>
    <property type="match status" value="1"/>
</dbReference>
<dbReference type="InterPro" id="IPR027417">
    <property type="entry name" value="P-loop_NTPase"/>
</dbReference>
<accession>A0A5C6C812</accession>
<keyword evidence="2" id="KW-1185">Reference proteome</keyword>
<protein>
    <recommendedName>
        <fullName evidence="3">AAA-like domain protein</fullName>
    </recommendedName>
</protein>
<dbReference type="AlphaFoldDB" id="A0A5C6C812"/>
<dbReference type="EMBL" id="SJPS01000014">
    <property type="protein sequence ID" value="TWU20720.1"/>
    <property type="molecule type" value="Genomic_DNA"/>
</dbReference>
<proteinExistence type="predicted"/>
<sequence>MACLLGGLWSFDFRKREYALLKPYLERVGVELIVVPARQMRINPLHVPKYTDPRNYASVLADGLVGVLDLPAKSARLLHLIILELYRQFSVLDGSQNYPTLFDVREAAAADKGAHAESRRALVTSLNPILASLHEVLRYRFAWTSEDLANLHLAFDFSGITDIEQNLLLNALLLREFRSRLDRGLSNPKMDLLVVCDEAARLCSRGDSSVADLIGAIRGTGIGLDLSVQSADLTRSILSNTPNKFLGRCASANDYDTIGAAMGLTTDQRRWLTTNLVPGMFVGCLGQGRTLRRPFLFRVPDLRFNSRNGLDQSTRNHVSNLFPKNQNPFE</sequence>
<dbReference type="SUPFAM" id="SSF52540">
    <property type="entry name" value="P-loop containing nucleoside triphosphate hydrolases"/>
    <property type="match status" value="1"/>
</dbReference>
<evidence type="ECO:0008006" key="3">
    <source>
        <dbReference type="Google" id="ProtNLM"/>
    </source>
</evidence>
<evidence type="ECO:0000313" key="1">
    <source>
        <dbReference type="EMBL" id="TWU20720.1"/>
    </source>
</evidence>